<dbReference type="Gene3D" id="2.170.120.40">
    <property type="entry name" value="YbbR-like domain"/>
    <property type="match status" value="2"/>
</dbReference>
<dbReference type="Pfam" id="PF07949">
    <property type="entry name" value="YbbR"/>
    <property type="match status" value="4"/>
</dbReference>
<organism evidence="1 2">
    <name type="scientific">Rossellomorea marisflavi</name>
    <dbReference type="NCBI Taxonomy" id="189381"/>
    <lineage>
        <taxon>Bacteria</taxon>
        <taxon>Bacillati</taxon>
        <taxon>Bacillota</taxon>
        <taxon>Bacilli</taxon>
        <taxon>Bacillales</taxon>
        <taxon>Bacillaceae</taxon>
        <taxon>Rossellomorea</taxon>
    </lineage>
</organism>
<sequence>MDKFMESRWFMRIVGLLLALILYMSVNFGDLQKEANRPSSGSSQEDVETVQDVPLEVFYDSDNLVVTGMPETVNVRLEGPKALVQAAKQVKDFQVYVDLNDVGIGNHQVEVKIDNLSDKMKAKVNPGYVNVSVQEKVTKEFGVEPEFNEGLLADGYDAQGLAVEPKTVKVTGAKDEVERITYVKATIDVDNEINQNVTREAQVQVLDRNYNKLDVEVEPETVDVTVSVTNPSKTVPISVKEKGELPEGVTLNSISVKPKEATIFGNQSLLDTVKELFAEVDLSDIKKDTTKKVKIGPQSDLNKVTPEEVEITIDVSQESTDEDKELTGVPITPEGLPEDYEYTVTSPEDEAVDVSLSGPQDEVSKVTKDDFSLALDLSGLEPGEHEVEITAQGPDNVDWTLSQKTVTVEIKDKNTSADG</sequence>
<name>A0A165KUE1_9BACI</name>
<dbReference type="PATRIC" id="fig|189381.11.peg.569"/>
<dbReference type="Gene3D" id="2.170.120.30">
    <property type="match status" value="2"/>
</dbReference>
<dbReference type="PANTHER" id="PTHR37804:SF1">
    <property type="entry name" value="CDAA REGULATORY PROTEIN CDAR"/>
    <property type="match status" value="1"/>
</dbReference>
<dbReference type="EMBL" id="LQQY01000011">
    <property type="protein sequence ID" value="KZE50202.1"/>
    <property type="molecule type" value="Genomic_DNA"/>
</dbReference>
<protein>
    <submittedName>
        <fullName evidence="1">Uncharacterized protein</fullName>
    </submittedName>
</protein>
<dbReference type="CDD" id="cd20206">
    <property type="entry name" value="YbbR"/>
    <property type="match status" value="1"/>
</dbReference>
<comment type="caution">
    <text evidence="1">The sequence shown here is derived from an EMBL/GenBank/DDBJ whole genome shotgun (WGS) entry which is preliminary data.</text>
</comment>
<reference evidence="2" key="1">
    <citation type="submission" date="2016-01" db="EMBL/GenBank/DDBJ databases">
        <title>Whole genome sequencing of Bhargavaea cecembensis T14.</title>
        <authorList>
            <person name="Hong K.W."/>
        </authorList>
    </citation>
    <scope>NUCLEOTIDE SEQUENCE [LARGE SCALE GENOMIC DNA]</scope>
    <source>
        <strain evidence="2">M19</strain>
    </source>
</reference>
<dbReference type="Proteomes" id="UP000076510">
    <property type="component" value="Unassembled WGS sequence"/>
</dbReference>
<dbReference type="InterPro" id="IPR012505">
    <property type="entry name" value="YbbR"/>
</dbReference>
<gene>
    <name evidence="1" type="ORF">AV649_18470</name>
</gene>
<evidence type="ECO:0000313" key="1">
    <source>
        <dbReference type="EMBL" id="KZE50202.1"/>
    </source>
</evidence>
<evidence type="ECO:0000313" key="2">
    <source>
        <dbReference type="Proteomes" id="UP000076510"/>
    </source>
</evidence>
<dbReference type="InterPro" id="IPR053154">
    <property type="entry name" value="c-di-AMP_regulator"/>
</dbReference>
<dbReference type="RefSeq" id="WP_048015182.1">
    <property type="nucleotide sequence ID" value="NZ_JAMQJC010000013.1"/>
</dbReference>
<dbReference type="OrthoDB" id="2960905at2"/>
<dbReference type="AlphaFoldDB" id="A0A165KUE1"/>
<proteinExistence type="predicted"/>
<dbReference type="PANTHER" id="PTHR37804">
    <property type="entry name" value="CDAA REGULATORY PROTEIN CDAR"/>
    <property type="match status" value="1"/>
</dbReference>
<accession>A0A165KUE1</accession>